<feature type="chain" id="PRO_5022854346" description="Tetratricopeptide repeat protein" evidence="1">
    <location>
        <begin position="22"/>
        <end position="597"/>
    </location>
</feature>
<organism evidence="2 3">
    <name type="scientific">Limnoglobus roseus</name>
    <dbReference type="NCBI Taxonomy" id="2598579"/>
    <lineage>
        <taxon>Bacteria</taxon>
        <taxon>Pseudomonadati</taxon>
        <taxon>Planctomycetota</taxon>
        <taxon>Planctomycetia</taxon>
        <taxon>Gemmatales</taxon>
        <taxon>Gemmataceae</taxon>
        <taxon>Limnoglobus</taxon>
    </lineage>
</organism>
<evidence type="ECO:0008006" key="4">
    <source>
        <dbReference type="Google" id="ProtNLM"/>
    </source>
</evidence>
<dbReference type="Proteomes" id="UP000324974">
    <property type="component" value="Chromosome"/>
</dbReference>
<evidence type="ECO:0000313" key="3">
    <source>
        <dbReference type="Proteomes" id="UP000324974"/>
    </source>
</evidence>
<gene>
    <name evidence="2" type="ORF">PX52LOC_08125</name>
</gene>
<sequence>MPTLRTLFVGCCLAFALPASAQDEKKTPDKADPEQLFVDALSADKLLTKGEYKRVQAVMSSYFEKKYADDIRTAFGDDYATLTKFLADNPELRDTLYTALDPEVDQFVEALTIFRELHKLGPDKLKAHANLAVALCVVWDNPKAVYDYRGHQRRTRSTLPTDPMKVGWKENYEYLLAHESELKGAVQNLPWEFLVHMVNNRTPAAERDWATKNYVKKRAGIGSIYKEIVYDTEMLRTEQMNGGGKGECKLTGQEYTLEGIKKYGGVCAQQADFAARVAKSIAVPGEYIRGEGNSGGLHAWVMWVELKSVSKDKVEFAMLSEGRYFGDQFYVGHLEDPKTGRPMTDRDMERRLVTLGVAPEHARHADLLMRMYPYYKERKNPTPKQQLAFVKKMFEIFPHCERAWQELAEIAKDGKTVEPPDAVNLANKAIVSFGAFPDFSWSLFDSILTSQKDKNQRGSVFEKAVLKYETLGRPDLACECRIKWAEYVEEGKDYKKAAEGLAQTISKFPAEGRYVPKVLDKLADVCSKYKDGTKKLGKFYLDFLPRVPKTRGTEVTEYAVKVYEQAYDFFKANNMPKEATQVESILTTLKKAKPGKL</sequence>
<protein>
    <recommendedName>
        <fullName evidence="4">Tetratricopeptide repeat protein</fullName>
    </recommendedName>
</protein>
<dbReference type="EMBL" id="CP042425">
    <property type="protein sequence ID" value="QEL20997.1"/>
    <property type="molecule type" value="Genomic_DNA"/>
</dbReference>
<keyword evidence="3" id="KW-1185">Reference proteome</keyword>
<dbReference type="OrthoDB" id="242570at2"/>
<proteinExistence type="predicted"/>
<reference evidence="3" key="1">
    <citation type="submission" date="2019-08" db="EMBL/GenBank/DDBJ databases">
        <title>Limnoglobus roseus gen. nov., sp. nov., a novel freshwater planctomycete with a giant genome from the family Gemmataceae.</title>
        <authorList>
            <person name="Kulichevskaya I.S."/>
            <person name="Naumoff D.G."/>
            <person name="Miroshnikov K."/>
            <person name="Ivanova A."/>
            <person name="Philippov D.A."/>
            <person name="Hakobyan A."/>
            <person name="Rijpstra I.C."/>
            <person name="Sinninghe Damste J.S."/>
            <person name="Liesack W."/>
            <person name="Dedysh S.N."/>
        </authorList>
    </citation>
    <scope>NUCLEOTIDE SEQUENCE [LARGE SCALE GENOMIC DNA]</scope>
    <source>
        <strain evidence="3">PX52</strain>
    </source>
</reference>
<keyword evidence="1" id="KW-0732">Signal</keyword>
<evidence type="ECO:0000313" key="2">
    <source>
        <dbReference type="EMBL" id="QEL20997.1"/>
    </source>
</evidence>
<dbReference type="KEGG" id="lrs:PX52LOC_08125"/>
<dbReference type="AlphaFoldDB" id="A0A5C1AS69"/>
<evidence type="ECO:0000256" key="1">
    <source>
        <dbReference type="SAM" id="SignalP"/>
    </source>
</evidence>
<dbReference type="RefSeq" id="WP_149115240.1">
    <property type="nucleotide sequence ID" value="NZ_CP042425.1"/>
</dbReference>
<feature type="signal peptide" evidence="1">
    <location>
        <begin position="1"/>
        <end position="21"/>
    </location>
</feature>
<accession>A0A5C1AS69</accession>
<name>A0A5C1AS69_9BACT</name>